<dbReference type="STRING" id="88036.D8RFK1"/>
<dbReference type="InterPro" id="IPR039750">
    <property type="entry name" value="DRC1/DRC2"/>
</dbReference>
<keyword evidence="2 3" id="KW-0175">Coiled coil</keyword>
<dbReference type="EMBL" id="GL377578">
    <property type="protein sequence ID" value="EFJ29135.1"/>
    <property type="molecule type" value="Genomic_DNA"/>
</dbReference>
<sequence length="614" mass="70460">MTLPMMNSVAALAAEQKAAQANREARISARRQRIANRLLALQSSQATQRPKTHTDEKEAGPALMQLSSSLQNLSFLKKNLANELNYIRVSVDDEQCNHQECDRQRLQELRQAQEEVEMSCEQQNQVLAARWDAILALEVPQQIAEQLENQRKACNQVLETKDKLAEKIKEVLLLKTEEYNLACIQQTKDVDMLVLAMGKQVVNLTAAYIREFHEIESAFLVQRWELIQSKKAEIEGLIKKMRAMEAQFQESLYARGDEYSAALDETRLQDSEDYNLLKVKLETDVQILEQHLESMQAAYQMNTEKLDYNYRVLIERENDNYVTAGQQKRKLTKLRDIQTNLKTKHAELERKFKWQNAKLADDYARVTKLLQDLQSKEQELTAGHEYQFLKFYAMHQHCLAVLVSKVLQADQYIHEQHLGWKWHPPDPQLFIDLASPGPVEAESDSANMPSTPEAGLAESITLAVDKPMLDMLCSELAFILDEEAQKLDAGLEMDDQSFVRSIAILQALGISSGITLDKLRKFVTTAAGRMIQKETVIPRLQEFLIENKAEALVPKLQVGGRRTPVERPKEKEIKVTEEEEKWRKFAKVISPKVVHVWPALDIAMLKYNHVLKDR</sequence>
<evidence type="ECO:0000256" key="2">
    <source>
        <dbReference type="ARBA" id="ARBA00023054"/>
    </source>
</evidence>
<dbReference type="GO" id="GO:0060285">
    <property type="term" value="P:cilium-dependent cell motility"/>
    <property type="evidence" value="ECO:0000318"/>
    <property type="project" value="GO_Central"/>
</dbReference>
<evidence type="ECO:0000256" key="3">
    <source>
        <dbReference type="SAM" id="Coils"/>
    </source>
</evidence>
<feature type="coiled-coil region" evidence="3">
    <location>
        <begin position="106"/>
        <end position="167"/>
    </location>
</feature>
<keyword evidence="7" id="KW-1185">Reference proteome</keyword>
<dbReference type="eggNOG" id="ENOG502QQ2B">
    <property type="taxonomic scope" value="Eukaryota"/>
</dbReference>
<dbReference type="InterPro" id="IPR029440">
    <property type="entry name" value="DRC1_C"/>
</dbReference>
<feature type="domain" description="Dynein regulatory complex protein 1 C-terminal" evidence="5">
    <location>
        <begin position="581"/>
        <end position="614"/>
    </location>
</feature>
<name>D8RFK1_SELML</name>
<dbReference type="PANTHER" id="PTHR21625:SF1">
    <property type="entry name" value="DYNEIN REGULATORY COMPLEX PROTEIN 1"/>
    <property type="match status" value="1"/>
</dbReference>
<gene>
    <name evidence="6" type="ORF">SELMODRAFT_450597</name>
</gene>
<dbReference type="OMA" id="LDFMMAR"/>
<feature type="domain" description="Dynein regulatory complex protein 1/2 N-terminal" evidence="4">
    <location>
        <begin position="90"/>
        <end position="190"/>
    </location>
</feature>
<evidence type="ECO:0000313" key="7">
    <source>
        <dbReference type="Proteomes" id="UP000001514"/>
    </source>
</evidence>
<proteinExistence type="inferred from homology"/>
<protein>
    <submittedName>
        <fullName evidence="6">Uncharacterized protein</fullName>
    </submittedName>
</protein>
<dbReference type="Pfam" id="PF14772">
    <property type="entry name" value="NYD-SP28"/>
    <property type="match status" value="1"/>
</dbReference>
<dbReference type="AlphaFoldDB" id="D8RFK1"/>
<evidence type="ECO:0000259" key="4">
    <source>
        <dbReference type="Pfam" id="PF14772"/>
    </source>
</evidence>
<evidence type="ECO:0000256" key="1">
    <source>
        <dbReference type="ARBA" id="ARBA00009688"/>
    </source>
</evidence>
<dbReference type="InParanoid" id="D8RFK1"/>
<dbReference type="GO" id="GO:0003352">
    <property type="term" value="P:regulation of cilium movement"/>
    <property type="evidence" value="ECO:0000318"/>
    <property type="project" value="GO_Central"/>
</dbReference>
<dbReference type="Proteomes" id="UP000001514">
    <property type="component" value="Unassembled WGS sequence"/>
</dbReference>
<dbReference type="InterPro" id="IPR039505">
    <property type="entry name" value="DRC1/2_N"/>
</dbReference>
<dbReference type="OrthoDB" id="1897548at2759"/>
<dbReference type="Pfam" id="PF14775">
    <property type="entry name" value="NYD-SP28_assoc"/>
    <property type="match status" value="1"/>
</dbReference>
<dbReference type="HOGENOM" id="CLU_012489_0_0_1"/>
<dbReference type="PANTHER" id="PTHR21625">
    <property type="entry name" value="NYD-SP28 PROTEIN"/>
    <property type="match status" value="1"/>
</dbReference>
<accession>D8RFK1</accession>
<reference evidence="6 7" key="1">
    <citation type="journal article" date="2011" name="Science">
        <title>The Selaginella genome identifies genetic changes associated with the evolution of vascular plants.</title>
        <authorList>
            <person name="Banks J.A."/>
            <person name="Nishiyama T."/>
            <person name="Hasebe M."/>
            <person name="Bowman J.L."/>
            <person name="Gribskov M."/>
            <person name="dePamphilis C."/>
            <person name="Albert V.A."/>
            <person name="Aono N."/>
            <person name="Aoyama T."/>
            <person name="Ambrose B.A."/>
            <person name="Ashton N.W."/>
            <person name="Axtell M.J."/>
            <person name="Barker E."/>
            <person name="Barker M.S."/>
            <person name="Bennetzen J.L."/>
            <person name="Bonawitz N.D."/>
            <person name="Chapple C."/>
            <person name="Cheng C."/>
            <person name="Correa L.G."/>
            <person name="Dacre M."/>
            <person name="DeBarry J."/>
            <person name="Dreyer I."/>
            <person name="Elias M."/>
            <person name="Engstrom E.M."/>
            <person name="Estelle M."/>
            <person name="Feng L."/>
            <person name="Finet C."/>
            <person name="Floyd S.K."/>
            <person name="Frommer W.B."/>
            <person name="Fujita T."/>
            <person name="Gramzow L."/>
            <person name="Gutensohn M."/>
            <person name="Harholt J."/>
            <person name="Hattori M."/>
            <person name="Heyl A."/>
            <person name="Hirai T."/>
            <person name="Hiwatashi Y."/>
            <person name="Ishikawa M."/>
            <person name="Iwata M."/>
            <person name="Karol K.G."/>
            <person name="Koehler B."/>
            <person name="Kolukisaoglu U."/>
            <person name="Kubo M."/>
            <person name="Kurata T."/>
            <person name="Lalonde S."/>
            <person name="Li K."/>
            <person name="Li Y."/>
            <person name="Litt A."/>
            <person name="Lyons E."/>
            <person name="Manning G."/>
            <person name="Maruyama T."/>
            <person name="Michael T.P."/>
            <person name="Mikami K."/>
            <person name="Miyazaki S."/>
            <person name="Morinaga S."/>
            <person name="Murata T."/>
            <person name="Mueller-Roeber B."/>
            <person name="Nelson D.R."/>
            <person name="Obara M."/>
            <person name="Oguri Y."/>
            <person name="Olmstead R.G."/>
            <person name="Onodera N."/>
            <person name="Petersen B.L."/>
            <person name="Pils B."/>
            <person name="Prigge M."/>
            <person name="Rensing S.A."/>
            <person name="Riano-Pachon D.M."/>
            <person name="Roberts A.W."/>
            <person name="Sato Y."/>
            <person name="Scheller H.V."/>
            <person name="Schulz B."/>
            <person name="Schulz C."/>
            <person name="Shakirov E.V."/>
            <person name="Shibagaki N."/>
            <person name="Shinohara N."/>
            <person name="Shippen D.E."/>
            <person name="Soerensen I."/>
            <person name="Sotooka R."/>
            <person name="Sugimoto N."/>
            <person name="Sugita M."/>
            <person name="Sumikawa N."/>
            <person name="Tanurdzic M."/>
            <person name="Theissen G."/>
            <person name="Ulvskov P."/>
            <person name="Wakazuki S."/>
            <person name="Weng J.K."/>
            <person name="Willats W.W."/>
            <person name="Wipf D."/>
            <person name="Wolf P.G."/>
            <person name="Yang L."/>
            <person name="Zimmer A.D."/>
            <person name="Zhu Q."/>
            <person name="Mitros T."/>
            <person name="Hellsten U."/>
            <person name="Loque D."/>
            <person name="Otillar R."/>
            <person name="Salamov A."/>
            <person name="Schmutz J."/>
            <person name="Shapiro H."/>
            <person name="Lindquist E."/>
            <person name="Lucas S."/>
            <person name="Rokhsar D."/>
            <person name="Grigoriev I.V."/>
        </authorList>
    </citation>
    <scope>NUCLEOTIDE SEQUENCE [LARGE SCALE GENOMIC DNA]</scope>
</reference>
<dbReference type="Gramene" id="EFJ29135">
    <property type="protein sequence ID" value="EFJ29135"/>
    <property type="gene ID" value="SELMODRAFT_450597"/>
</dbReference>
<dbReference type="KEGG" id="smo:SELMODRAFT_450597"/>
<evidence type="ECO:0000259" key="5">
    <source>
        <dbReference type="Pfam" id="PF14775"/>
    </source>
</evidence>
<dbReference type="GO" id="GO:0005858">
    <property type="term" value="C:axonemal dynein complex"/>
    <property type="evidence" value="ECO:0007669"/>
    <property type="project" value="InterPro"/>
</dbReference>
<feature type="coiled-coil region" evidence="3">
    <location>
        <begin position="331"/>
        <end position="376"/>
    </location>
</feature>
<dbReference type="GO" id="GO:0070286">
    <property type="term" value="P:axonemal dynein complex assembly"/>
    <property type="evidence" value="ECO:0000318"/>
    <property type="project" value="GO_Central"/>
</dbReference>
<comment type="similarity">
    <text evidence="1">Belongs to the DRC1 family.</text>
</comment>
<organism evidence="7">
    <name type="scientific">Selaginella moellendorffii</name>
    <name type="common">Spikemoss</name>
    <dbReference type="NCBI Taxonomy" id="88036"/>
    <lineage>
        <taxon>Eukaryota</taxon>
        <taxon>Viridiplantae</taxon>
        <taxon>Streptophyta</taxon>
        <taxon>Embryophyta</taxon>
        <taxon>Tracheophyta</taxon>
        <taxon>Lycopodiopsida</taxon>
        <taxon>Selaginellales</taxon>
        <taxon>Selaginellaceae</taxon>
        <taxon>Selaginella</taxon>
    </lineage>
</organism>
<dbReference type="GO" id="GO:0005930">
    <property type="term" value="C:axoneme"/>
    <property type="evidence" value="ECO:0000318"/>
    <property type="project" value="GO_Central"/>
</dbReference>
<evidence type="ECO:0000313" key="6">
    <source>
        <dbReference type="EMBL" id="EFJ29135.1"/>
    </source>
</evidence>